<dbReference type="OrthoDB" id="1101576at2759"/>
<proteinExistence type="predicted"/>
<comment type="caution">
    <text evidence="1">The sequence shown here is derived from an EMBL/GenBank/DDBJ whole genome shotgun (WGS) entry which is preliminary data.</text>
</comment>
<protein>
    <submittedName>
        <fullName evidence="1">Uncharacterized protein</fullName>
    </submittedName>
</protein>
<dbReference type="EMBL" id="CAKOFQ010006944">
    <property type="protein sequence ID" value="CAH1983646.1"/>
    <property type="molecule type" value="Genomic_DNA"/>
</dbReference>
<organism evidence="1 2">
    <name type="scientific">Acanthoscelides obtectus</name>
    <name type="common">Bean weevil</name>
    <name type="synonym">Bruchus obtectus</name>
    <dbReference type="NCBI Taxonomy" id="200917"/>
    <lineage>
        <taxon>Eukaryota</taxon>
        <taxon>Metazoa</taxon>
        <taxon>Ecdysozoa</taxon>
        <taxon>Arthropoda</taxon>
        <taxon>Hexapoda</taxon>
        <taxon>Insecta</taxon>
        <taxon>Pterygota</taxon>
        <taxon>Neoptera</taxon>
        <taxon>Endopterygota</taxon>
        <taxon>Coleoptera</taxon>
        <taxon>Polyphaga</taxon>
        <taxon>Cucujiformia</taxon>
        <taxon>Chrysomeloidea</taxon>
        <taxon>Chrysomelidae</taxon>
        <taxon>Bruchinae</taxon>
        <taxon>Bruchini</taxon>
        <taxon>Acanthoscelides</taxon>
    </lineage>
</organism>
<dbReference type="PANTHER" id="PTHR45913:SF5">
    <property type="entry name" value="GENERAL TRANSCRIPTION FACTOR II-I REPEAT DOMAIN-CONTAINING PROTEIN 2A-LIKE PROTEIN"/>
    <property type="match status" value="1"/>
</dbReference>
<dbReference type="PANTHER" id="PTHR45913">
    <property type="entry name" value="EPM2A-INTERACTING PROTEIN 1"/>
    <property type="match status" value="1"/>
</dbReference>
<accession>A0A9P0L3X0</accession>
<name>A0A9P0L3X0_ACAOB</name>
<sequence>MSSSKKMKTYHCHSVWEEQYFFTEAKGLSTDGAPALVGRDKGLVGLCRKDESYHCILQKQVLCRNFLKLNNVIKLVVNIVNKIRDQALQRRLLKTLAEEIDCQYGELLLHSEVQWLSRVRVLKHFNDIISAIVQFFKQRDEPIRKLENSIWLRDFGFLVDITEKLNELNLQLQWRDKKLAEMISDIKAFFKKLEFWEQNLIDDDTWHFPLLTDSKSIRVI</sequence>
<keyword evidence="2" id="KW-1185">Reference proteome</keyword>
<evidence type="ECO:0000313" key="2">
    <source>
        <dbReference type="Proteomes" id="UP001152888"/>
    </source>
</evidence>
<gene>
    <name evidence="1" type="ORF">ACAOBT_LOCUS15670</name>
</gene>
<evidence type="ECO:0000313" key="1">
    <source>
        <dbReference type="EMBL" id="CAH1983646.1"/>
    </source>
</evidence>
<dbReference type="Proteomes" id="UP001152888">
    <property type="component" value="Unassembled WGS sequence"/>
</dbReference>
<dbReference type="AlphaFoldDB" id="A0A9P0L3X0"/>
<reference evidence="1" key="1">
    <citation type="submission" date="2022-03" db="EMBL/GenBank/DDBJ databases">
        <authorList>
            <person name="Sayadi A."/>
        </authorList>
    </citation>
    <scope>NUCLEOTIDE SEQUENCE</scope>
</reference>